<dbReference type="EMBL" id="GBXM01064847">
    <property type="protein sequence ID" value="JAH43730.1"/>
    <property type="molecule type" value="Transcribed_RNA"/>
</dbReference>
<dbReference type="AlphaFoldDB" id="A0A0E9SSX1"/>
<protein>
    <submittedName>
        <fullName evidence="2">Uncharacterized protein</fullName>
    </submittedName>
</protein>
<evidence type="ECO:0000313" key="2">
    <source>
        <dbReference type="EMBL" id="JAH43730.1"/>
    </source>
</evidence>
<name>A0A0E9SSX1_ANGAN</name>
<proteinExistence type="predicted"/>
<evidence type="ECO:0000256" key="1">
    <source>
        <dbReference type="SAM" id="MobiDB-lite"/>
    </source>
</evidence>
<organism evidence="2">
    <name type="scientific">Anguilla anguilla</name>
    <name type="common">European freshwater eel</name>
    <name type="synonym">Muraena anguilla</name>
    <dbReference type="NCBI Taxonomy" id="7936"/>
    <lineage>
        <taxon>Eukaryota</taxon>
        <taxon>Metazoa</taxon>
        <taxon>Chordata</taxon>
        <taxon>Craniata</taxon>
        <taxon>Vertebrata</taxon>
        <taxon>Euteleostomi</taxon>
        <taxon>Actinopterygii</taxon>
        <taxon>Neopterygii</taxon>
        <taxon>Teleostei</taxon>
        <taxon>Anguilliformes</taxon>
        <taxon>Anguillidae</taxon>
        <taxon>Anguilla</taxon>
    </lineage>
</organism>
<sequence length="49" mass="5401">MRAEGQKKKEAAKARMGRASVPPATRSRLSKSMSITNVTCCPASSDRWY</sequence>
<reference evidence="2" key="1">
    <citation type="submission" date="2014-11" db="EMBL/GenBank/DDBJ databases">
        <authorList>
            <person name="Amaro Gonzalez C."/>
        </authorList>
    </citation>
    <scope>NUCLEOTIDE SEQUENCE</scope>
</reference>
<reference evidence="2" key="2">
    <citation type="journal article" date="2015" name="Fish Shellfish Immunol.">
        <title>Early steps in the European eel (Anguilla anguilla)-Vibrio vulnificus interaction in the gills: Role of the RtxA13 toxin.</title>
        <authorList>
            <person name="Callol A."/>
            <person name="Pajuelo D."/>
            <person name="Ebbesson L."/>
            <person name="Teles M."/>
            <person name="MacKenzie S."/>
            <person name="Amaro C."/>
        </authorList>
    </citation>
    <scope>NUCLEOTIDE SEQUENCE</scope>
</reference>
<accession>A0A0E9SSX1</accession>
<feature type="compositionally biased region" description="Basic and acidic residues" evidence="1">
    <location>
        <begin position="1"/>
        <end position="13"/>
    </location>
</feature>
<feature type="region of interest" description="Disordered" evidence="1">
    <location>
        <begin position="1"/>
        <end position="32"/>
    </location>
</feature>